<keyword evidence="9" id="KW-1185">Reference proteome</keyword>
<feature type="compositionally biased region" description="Polar residues" evidence="3">
    <location>
        <begin position="329"/>
        <end position="348"/>
    </location>
</feature>
<feature type="compositionally biased region" description="Basic and acidic residues" evidence="3">
    <location>
        <begin position="1164"/>
        <end position="1177"/>
    </location>
</feature>
<feature type="compositionally biased region" description="Basic and acidic residues" evidence="3">
    <location>
        <begin position="981"/>
        <end position="995"/>
    </location>
</feature>
<feature type="region of interest" description="Disordered" evidence="3">
    <location>
        <begin position="511"/>
        <end position="543"/>
    </location>
</feature>
<dbReference type="Pfam" id="PF00102">
    <property type="entry name" value="Y_phosphatase"/>
    <property type="match status" value="1"/>
</dbReference>
<evidence type="ECO:0000256" key="3">
    <source>
        <dbReference type="SAM" id="MobiDB-lite"/>
    </source>
</evidence>
<dbReference type="EC" id="3.1.3.48" evidence="2"/>
<reference evidence="8" key="1">
    <citation type="journal article" date="2020" name="Nat. Commun.">
        <title>Large-scale genome sequencing of mycorrhizal fungi provides insights into the early evolution of symbiotic traits.</title>
        <authorList>
            <person name="Miyauchi S."/>
            <person name="Kiss E."/>
            <person name="Kuo A."/>
            <person name="Drula E."/>
            <person name="Kohler A."/>
            <person name="Sanchez-Garcia M."/>
            <person name="Morin E."/>
            <person name="Andreopoulos B."/>
            <person name="Barry K.W."/>
            <person name="Bonito G."/>
            <person name="Buee M."/>
            <person name="Carver A."/>
            <person name="Chen C."/>
            <person name="Cichocki N."/>
            <person name="Clum A."/>
            <person name="Culley D."/>
            <person name="Crous P.W."/>
            <person name="Fauchery L."/>
            <person name="Girlanda M."/>
            <person name="Hayes R.D."/>
            <person name="Keri Z."/>
            <person name="LaButti K."/>
            <person name="Lipzen A."/>
            <person name="Lombard V."/>
            <person name="Magnuson J."/>
            <person name="Maillard F."/>
            <person name="Murat C."/>
            <person name="Nolan M."/>
            <person name="Ohm R.A."/>
            <person name="Pangilinan J."/>
            <person name="Pereira M.F."/>
            <person name="Perotto S."/>
            <person name="Peter M."/>
            <person name="Pfister S."/>
            <person name="Riley R."/>
            <person name="Sitrit Y."/>
            <person name="Stielow J.B."/>
            <person name="Szollosi G."/>
            <person name="Zifcakova L."/>
            <person name="Stursova M."/>
            <person name="Spatafora J.W."/>
            <person name="Tedersoo L."/>
            <person name="Vaario L.M."/>
            <person name="Yamada A."/>
            <person name="Yan M."/>
            <person name="Wang P."/>
            <person name="Xu J."/>
            <person name="Bruns T."/>
            <person name="Baldrian P."/>
            <person name="Vilgalys R."/>
            <person name="Dunand C."/>
            <person name="Henrissat B."/>
            <person name="Grigoriev I.V."/>
            <person name="Hibbett D."/>
            <person name="Nagy L.G."/>
            <person name="Martin F.M."/>
        </authorList>
    </citation>
    <scope>NUCLEOTIDE SEQUENCE</scope>
    <source>
        <strain evidence="8">UH-Tt-Lm1</strain>
    </source>
</reference>
<organism evidence="8 9">
    <name type="scientific">Thelephora terrestris</name>
    <dbReference type="NCBI Taxonomy" id="56493"/>
    <lineage>
        <taxon>Eukaryota</taxon>
        <taxon>Fungi</taxon>
        <taxon>Dikarya</taxon>
        <taxon>Basidiomycota</taxon>
        <taxon>Agaricomycotina</taxon>
        <taxon>Agaricomycetes</taxon>
        <taxon>Thelephorales</taxon>
        <taxon>Thelephoraceae</taxon>
        <taxon>Thelephora</taxon>
    </lineage>
</organism>
<feature type="compositionally biased region" description="Acidic residues" evidence="3">
    <location>
        <begin position="294"/>
        <end position="303"/>
    </location>
</feature>
<feature type="compositionally biased region" description="Pro residues" evidence="3">
    <location>
        <begin position="1077"/>
        <end position="1089"/>
    </location>
</feature>
<evidence type="ECO:0000259" key="7">
    <source>
        <dbReference type="PROSITE" id="PS50206"/>
    </source>
</evidence>
<evidence type="ECO:0000256" key="1">
    <source>
        <dbReference type="ARBA" id="ARBA00009649"/>
    </source>
</evidence>
<dbReference type="GO" id="GO:0004725">
    <property type="term" value="F:protein tyrosine phosphatase activity"/>
    <property type="evidence" value="ECO:0007669"/>
    <property type="project" value="UniProtKB-EC"/>
</dbReference>
<dbReference type="InterPro" id="IPR029021">
    <property type="entry name" value="Prot-tyrosine_phosphatase-like"/>
</dbReference>
<dbReference type="InterPro" id="IPR036873">
    <property type="entry name" value="Rhodanese-like_dom_sf"/>
</dbReference>
<dbReference type="SMART" id="SM00194">
    <property type="entry name" value="PTPc"/>
    <property type="match status" value="1"/>
</dbReference>
<feature type="compositionally biased region" description="Basic residues" evidence="3">
    <location>
        <begin position="811"/>
        <end position="828"/>
    </location>
</feature>
<feature type="region of interest" description="Disordered" evidence="3">
    <location>
        <begin position="285"/>
        <end position="310"/>
    </location>
</feature>
<dbReference type="SUPFAM" id="SSF52799">
    <property type="entry name" value="(Phosphotyrosine protein) phosphatases II"/>
    <property type="match status" value="1"/>
</dbReference>
<keyword evidence="4" id="KW-0472">Membrane</keyword>
<feature type="region of interest" description="Disordered" evidence="3">
    <location>
        <begin position="438"/>
        <end position="475"/>
    </location>
</feature>
<dbReference type="InterPro" id="IPR000242">
    <property type="entry name" value="PTP_cat"/>
</dbReference>
<dbReference type="Gene3D" id="3.90.190.10">
    <property type="entry name" value="Protein tyrosine phosphatase superfamily"/>
    <property type="match status" value="2"/>
</dbReference>
<keyword evidence="4" id="KW-1133">Transmembrane helix</keyword>
<feature type="transmembrane region" description="Helical" evidence="4">
    <location>
        <begin position="12"/>
        <end position="36"/>
    </location>
</feature>
<protein>
    <recommendedName>
        <fullName evidence="2">protein-tyrosine-phosphatase</fullName>
        <ecNumber evidence="2">3.1.3.48</ecNumber>
    </recommendedName>
</protein>
<dbReference type="PANTHER" id="PTHR19134">
    <property type="entry name" value="RECEPTOR-TYPE TYROSINE-PROTEIN PHOSPHATASE"/>
    <property type="match status" value="1"/>
</dbReference>
<feature type="compositionally biased region" description="Basic and acidic residues" evidence="3">
    <location>
        <begin position="1368"/>
        <end position="1377"/>
    </location>
</feature>
<feature type="compositionally biased region" description="Low complexity" evidence="3">
    <location>
        <begin position="514"/>
        <end position="535"/>
    </location>
</feature>
<feature type="compositionally biased region" description="Low complexity" evidence="3">
    <location>
        <begin position="1389"/>
        <end position="1404"/>
    </location>
</feature>
<dbReference type="PROSITE" id="PS50206">
    <property type="entry name" value="RHODANESE_3"/>
    <property type="match status" value="1"/>
</dbReference>
<feature type="compositionally biased region" description="Low complexity" evidence="3">
    <location>
        <begin position="1005"/>
        <end position="1017"/>
    </location>
</feature>
<feature type="compositionally biased region" description="Basic and acidic residues" evidence="3">
    <location>
        <begin position="957"/>
        <end position="972"/>
    </location>
</feature>
<dbReference type="InterPro" id="IPR000387">
    <property type="entry name" value="Tyr_Pase_dom"/>
</dbReference>
<sequence>MSPSFWTSRSLTASLILSTIIPFFLFSLSLTVLTVIPSPFTLPLHPKTNGKRPMADQDFFSTNVPATNPKPGHTSESTDSFAKAIQSRFNSSSLTLPPPLHLPSTSGSKKKPNKHGFPLSMPAPTLSPLPVALSSSLSTIPTHSKPSSSPQLLCSAHSPSDLDQFVNDPACLILDIRSHAAFTNARLNNALLLSVPSTLLKRPLYSLEKLAQMLSSKSSRSRFSSWTQASSILVYDADSLHIPEGSNLYGLLKKFRHEGYSSEKQLAWLKGGFVSVWKERQDLVVSGPDKAQVEEDDEDDDILDPLSPSQSTGLLRACTLPSSAFNLSSTTSHLPSHAPQHSPTQPTSLFPAARIHSSTAKSAPHSPLLQSQAVAFNPFYDTVRQNVELSQGVPERIPLTLPASIRDRIAELPFSWLRHIARRAATASRDYTPLARSVANTEEDNSSSSAFSSSSSACDSDPDITPPLSSPGIPRLHEDLVEEGTEALAMQFYRIELGEQRRLMGIMQHHTSESGRVLTSSSSGSPSSEEICEPSVPRVRHHKPKLPRTEVSFPYSITAGVEKGAKNRYRNIWPFEHARVRLVRSSSDDYINASFVQPLGTYKRYIATQGPLEATLSDFWTLVWEQNVHVIVMLTREVEGMHVKCCNYWNSGQYGPFLLRMVQTTESADERKSRPNQPTEFSWNLGPSSPPPGSRNPTVTRRLELSNRDFPSAGTRKIVQMQYLEWPDLNVPDDPRGILDLVTNLQREVDSVPFAVPTVNNLRPDQADPNTGIVKGGLEHPPVLLHCSAGVGRTGGFIAIDAILDGVRREVRKKRTAGPRRREKRRNRSAHESSQSSYGFDQDVEMSDSKPSPLQESMVLDDSIGTSIIRTADRSLVMPIHGTTHYSGEPVFHVPVVGWAPEDGSSGSSGERDQSSGDLSSQRDSPSPSEHMDIDDTQSKSRRPKLGQTSPWTITRQELKEWPSSDDSDRPSNARPQIKRMFSDESDVRQSHSDRSSSLGGYHLASASGSATGSSPGSDHRLAASVRKSIVVQQPENQITHISAGGSRKLSPPASIGSHSSYRARTASTPGTLSSSPAPPPPSTYPSPTPKRSAQRHRPSDGISGRLSSPLGSSEGSSAGGASAFSLINQGDTTAVSSLPSSQPRSIDEGSGSAKDHRHSSRSSSDREYGLPHEADSVSRSPPSETIEKPHPRPFDYADPRVMFVDDETPPLLSTFGEPIRRILEDMREQRMSLCQSLRQYVFVHRAIIEGSLMIVDEEKEREKDAKYMRKYEDPHVLPKRPSLSEIRHATSSTEKAPSPNNTIFAMQPIQLTSNPLLAVASQVSSDYASVGSSAPVRSKRNASPTELIKDEAGDLDLSQRPGAKRRHTEDVKEKPMRAGGLIPPVRATSSSTHSTSSRHSSTR</sequence>
<feature type="domain" description="Tyrosine specific protein phosphatases" evidence="6">
    <location>
        <begin position="781"/>
        <end position="839"/>
    </location>
</feature>
<comment type="caution">
    <text evidence="8">The sequence shown here is derived from an EMBL/GenBank/DDBJ whole genome shotgun (WGS) entry which is preliminary data.</text>
</comment>
<dbReference type="InterPro" id="IPR001763">
    <property type="entry name" value="Rhodanese-like_dom"/>
</dbReference>
<dbReference type="InterPro" id="IPR050348">
    <property type="entry name" value="Protein-Tyr_Phosphatase"/>
</dbReference>
<reference evidence="8" key="2">
    <citation type="submission" date="2020-11" db="EMBL/GenBank/DDBJ databases">
        <authorList>
            <consortium name="DOE Joint Genome Institute"/>
            <person name="Kuo A."/>
            <person name="Miyauchi S."/>
            <person name="Kiss E."/>
            <person name="Drula E."/>
            <person name="Kohler A."/>
            <person name="Sanchez-Garcia M."/>
            <person name="Andreopoulos B."/>
            <person name="Barry K.W."/>
            <person name="Bonito G."/>
            <person name="Buee M."/>
            <person name="Carver A."/>
            <person name="Chen C."/>
            <person name="Cichocki N."/>
            <person name="Clum A."/>
            <person name="Culley D."/>
            <person name="Crous P.W."/>
            <person name="Fauchery L."/>
            <person name="Girlanda M."/>
            <person name="Hayes R."/>
            <person name="Keri Z."/>
            <person name="Labutti K."/>
            <person name="Lipzen A."/>
            <person name="Lombard V."/>
            <person name="Magnuson J."/>
            <person name="Maillard F."/>
            <person name="Morin E."/>
            <person name="Murat C."/>
            <person name="Nolan M."/>
            <person name="Ohm R."/>
            <person name="Pangilinan J."/>
            <person name="Pereira M."/>
            <person name="Perotto S."/>
            <person name="Peter M."/>
            <person name="Riley R."/>
            <person name="Sitrit Y."/>
            <person name="Stielow B."/>
            <person name="Szollosi G."/>
            <person name="Zifcakova L."/>
            <person name="Stursova M."/>
            <person name="Spatafora J.W."/>
            <person name="Tedersoo L."/>
            <person name="Vaario L.-M."/>
            <person name="Yamada A."/>
            <person name="Yan M."/>
            <person name="Wang P."/>
            <person name="Xu J."/>
            <person name="Bruns T."/>
            <person name="Baldrian P."/>
            <person name="Vilgalys R."/>
            <person name="Henrissat B."/>
            <person name="Grigoriev I.V."/>
            <person name="Hibbett D."/>
            <person name="Nagy L.G."/>
            <person name="Martin F.M."/>
        </authorList>
    </citation>
    <scope>NUCLEOTIDE SEQUENCE</scope>
    <source>
        <strain evidence="8">UH-Tt-Lm1</strain>
    </source>
</reference>
<feature type="compositionally biased region" description="Low complexity" evidence="3">
    <location>
        <begin position="1102"/>
        <end position="1127"/>
    </location>
</feature>
<feature type="compositionally biased region" description="Polar residues" evidence="3">
    <location>
        <begin position="1128"/>
        <end position="1145"/>
    </location>
</feature>
<gene>
    <name evidence="8" type="ORF">BJ322DRAFT_1056845</name>
</gene>
<evidence type="ECO:0000256" key="4">
    <source>
        <dbReference type="SAM" id="Phobius"/>
    </source>
</evidence>
<comment type="similarity">
    <text evidence="1">Belongs to the protein-tyrosine phosphatase family. Non-receptor class subfamily.</text>
</comment>
<feature type="compositionally biased region" description="Basic and acidic residues" evidence="3">
    <location>
        <begin position="1186"/>
        <end position="1198"/>
    </location>
</feature>
<feature type="region of interest" description="Disordered" evidence="3">
    <location>
        <begin position="1329"/>
        <end position="1404"/>
    </location>
</feature>
<feature type="compositionally biased region" description="Low complexity" evidence="3">
    <location>
        <begin position="446"/>
        <end position="459"/>
    </location>
</feature>
<feature type="domain" description="Tyrosine-protein phosphatase" evidence="5">
    <location>
        <begin position="566"/>
        <end position="840"/>
    </location>
</feature>
<feature type="compositionally biased region" description="Basic and acidic residues" evidence="3">
    <location>
        <begin position="930"/>
        <end position="939"/>
    </location>
</feature>
<proteinExistence type="inferred from homology"/>
<dbReference type="PROSITE" id="PS50056">
    <property type="entry name" value="TYR_PHOSPHATASE_2"/>
    <property type="match status" value="1"/>
</dbReference>
<evidence type="ECO:0000259" key="5">
    <source>
        <dbReference type="PROSITE" id="PS50055"/>
    </source>
</evidence>
<accession>A0A9P6HFR3</accession>
<feature type="region of interest" description="Disordered" evidence="3">
    <location>
        <begin position="44"/>
        <end position="121"/>
    </location>
</feature>
<feature type="compositionally biased region" description="Low complexity" evidence="3">
    <location>
        <begin position="1066"/>
        <end position="1076"/>
    </location>
</feature>
<dbReference type="InterPro" id="IPR003595">
    <property type="entry name" value="Tyr_Pase_cat"/>
</dbReference>
<dbReference type="SUPFAM" id="SSF52821">
    <property type="entry name" value="Rhodanese/Cell cycle control phosphatase"/>
    <property type="match status" value="1"/>
</dbReference>
<evidence type="ECO:0000313" key="8">
    <source>
        <dbReference type="EMBL" id="KAF9785892.1"/>
    </source>
</evidence>
<feature type="domain" description="Rhodanese" evidence="7">
    <location>
        <begin position="167"/>
        <end position="285"/>
    </location>
</feature>
<name>A0A9P6HFR3_9AGAM</name>
<feature type="compositionally biased region" description="Polar residues" evidence="3">
    <location>
        <begin position="1031"/>
        <end position="1041"/>
    </location>
</feature>
<evidence type="ECO:0000256" key="2">
    <source>
        <dbReference type="ARBA" id="ARBA00013064"/>
    </source>
</evidence>
<feature type="region of interest" description="Disordered" evidence="3">
    <location>
        <begin position="665"/>
        <end position="699"/>
    </location>
</feature>
<feature type="compositionally biased region" description="Polar residues" evidence="3">
    <location>
        <begin position="947"/>
        <end position="956"/>
    </location>
</feature>
<dbReference type="Proteomes" id="UP000736335">
    <property type="component" value="Unassembled WGS sequence"/>
</dbReference>
<dbReference type="PRINTS" id="PR00700">
    <property type="entry name" value="PRTYPHPHTASE"/>
</dbReference>
<evidence type="ECO:0000259" key="6">
    <source>
        <dbReference type="PROSITE" id="PS50056"/>
    </source>
</evidence>
<feature type="region of interest" description="Disordered" evidence="3">
    <location>
        <begin position="329"/>
        <end position="349"/>
    </location>
</feature>
<keyword evidence="4" id="KW-0812">Transmembrane</keyword>
<dbReference type="InterPro" id="IPR016130">
    <property type="entry name" value="Tyr_Pase_AS"/>
</dbReference>
<evidence type="ECO:0000313" key="9">
    <source>
        <dbReference type="Proteomes" id="UP000736335"/>
    </source>
</evidence>
<dbReference type="SMART" id="SM00404">
    <property type="entry name" value="PTPc_motif"/>
    <property type="match status" value="1"/>
</dbReference>
<dbReference type="PROSITE" id="PS50055">
    <property type="entry name" value="TYR_PHOSPHATASE_PTP"/>
    <property type="match status" value="1"/>
</dbReference>
<dbReference type="PROSITE" id="PS00383">
    <property type="entry name" value="TYR_PHOSPHATASE_1"/>
    <property type="match status" value="1"/>
</dbReference>
<dbReference type="OrthoDB" id="6058203at2759"/>
<dbReference type="Gene3D" id="3.40.250.10">
    <property type="entry name" value="Rhodanese-like domain"/>
    <property type="match status" value="1"/>
</dbReference>
<feature type="region of interest" description="Disordered" evidence="3">
    <location>
        <begin position="811"/>
        <end position="859"/>
    </location>
</feature>
<feature type="region of interest" description="Disordered" evidence="3">
    <location>
        <begin position="897"/>
        <end position="1198"/>
    </location>
</feature>
<feature type="compositionally biased region" description="Polar residues" evidence="3">
    <location>
        <begin position="919"/>
        <end position="928"/>
    </location>
</feature>
<dbReference type="EMBL" id="WIUZ02000006">
    <property type="protein sequence ID" value="KAF9785892.1"/>
    <property type="molecule type" value="Genomic_DNA"/>
</dbReference>
<dbReference type="PANTHER" id="PTHR19134:SF561">
    <property type="entry name" value="PROTEIN TYROSINE PHOSPHATASE 36E, ISOFORM A"/>
    <property type="match status" value="1"/>
</dbReference>